<evidence type="ECO:0000313" key="2">
    <source>
        <dbReference type="EMBL" id="KAL3863662.1"/>
    </source>
</evidence>
<evidence type="ECO:0000256" key="1">
    <source>
        <dbReference type="SAM" id="MobiDB-lite"/>
    </source>
</evidence>
<keyword evidence="3" id="KW-1185">Reference proteome</keyword>
<organism evidence="2 3">
    <name type="scientific">Sinanodonta woodiana</name>
    <name type="common">Chinese pond mussel</name>
    <name type="synonym">Anodonta woodiana</name>
    <dbReference type="NCBI Taxonomy" id="1069815"/>
    <lineage>
        <taxon>Eukaryota</taxon>
        <taxon>Metazoa</taxon>
        <taxon>Spiralia</taxon>
        <taxon>Lophotrochozoa</taxon>
        <taxon>Mollusca</taxon>
        <taxon>Bivalvia</taxon>
        <taxon>Autobranchia</taxon>
        <taxon>Heteroconchia</taxon>
        <taxon>Palaeoheterodonta</taxon>
        <taxon>Unionida</taxon>
        <taxon>Unionoidea</taxon>
        <taxon>Unionidae</taxon>
        <taxon>Unioninae</taxon>
        <taxon>Sinanodonta</taxon>
    </lineage>
</organism>
<reference evidence="2 3" key="1">
    <citation type="submission" date="2024-11" db="EMBL/GenBank/DDBJ databases">
        <title>Chromosome-level genome assembly of the freshwater bivalve Anodonta woodiana.</title>
        <authorList>
            <person name="Chen X."/>
        </authorList>
    </citation>
    <scope>NUCLEOTIDE SEQUENCE [LARGE SCALE GENOMIC DNA]</scope>
    <source>
        <strain evidence="2">MN2024</strain>
        <tissue evidence="2">Gills</tissue>
    </source>
</reference>
<feature type="region of interest" description="Disordered" evidence="1">
    <location>
        <begin position="179"/>
        <end position="202"/>
    </location>
</feature>
<proteinExistence type="predicted"/>
<comment type="caution">
    <text evidence="2">The sequence shown here is derived from an EMBL/GenBank/DDBJ whole genome shotgun (WGS) entry which is preliminary data.</text>
</comment>
<accession>A0ABD3VT36</accession>
<sequence length="202" mass="22540">TYKEPDTSRDGDWPMVTLETRRLSDSFLDTQAYRKMMGNSETGNEPQSNLWKALSDTALETMHESKRDPREGWLEKGDVDAVTANTIFGLDKISKDSQELNHQNDKILEEKHKIVGQGDETVLSAVSLDHDRLFEEDSQVRQRHTLDAAGSTIGSVKDGESLGSQIDSVSNVVDSNIYHNDSPNYGEPKLSLFTDAGDQHSK</sequence>
<protein>
    <submittedName>
        <fullName evidence="2">Uncharacterized protein</fullName>
    </submittedName>
</protein>
<dbReference type="AlphaFoldDB" id="A0ABD3VT36"/>
<dbReference type="Proteomes" id="UP001634394">
    <property type="component" value="Unassembled WGS sequence"/>
</dbReference>
<dbReference type="EMBL" id="JBJQND010000010">
    <property type="protein sequence ID" value="KAL3863662.1"/>
    <property type="molecule type" value="Genomic_DNA"/>
</dbReference>
<feature type="non-terminal residue" evidence="2">
    <location>
        <position position="1"/>
    </location>
</feature>
<feature type="non-terminal residue" evidence="2">
    <location>
        <position position="202"/>
    </location>
</feature>
<name>A0ABD3VT36_SINWO</name>
<evidence type="ECO:0000313" key="3">
    <source>
        <dbReference type="Proteomes" id="UP001634394"/>
    </source>
</evidence>
<gene>
    <name evidence="2" type="ORF">ACJMK2_005410</name>
</gene>